<reference evidence="1 2" key="1">
    <citation type="journal article" date="2005" name="Nature">
        <title>The map-based sequence of the rice genome.</title>
        <authorList>
            <consortium name="International rice genome sequencing project (IRGSP)"/>
            <person name="Matsumoto T."/>
            <person name="Wu J."/>
            <person name="Kanamori H."/>
            <person name="Katayose Y."/>
            <person name="Fujisawa M."/>
            <person name="Namiki N."/>
            <person name="Mizuno H."/>
            <person name="Yamamoto K."/>
            <person name="Antonio B.A."/>
            <person name="Baba T."/>
            <person name="Sakata K."/>
            <person name="Nagamura Y."/>
            <person name="Aoki H."/>
            <person name="Arikawa K."/>
            <person name="Arita K."/>
            <person name="Bito T."/>
            <person name="Chiden Y."/>
            <person name="Fujitsuka N."/>
            <person name="Fukunaka R."/>
            <person name="Hamada M."/>
            <person name="Harada C."/>
            <person name="Hayashi A."/>
            <person name="Hijishita S."/>
            <person name="Honda M."/>
            <person name="Hosokawa S."/>
            <person name="Ichikawa Y."/>
            <person name="Idonuma A."/>
            <person name="Iijima M."/>
            <person name="Ikeda M."/>
            <person name="Ikeno M."/>
            <person name="Ito K."/>
            <person name="Ito S."/>
            <person name="Ito T."/>
            <person name="Ito Y."/>
            <person name="Ito Y."/>
            <person name="Iwabuchi A."/>
            <person name="Kamiya K."/>
            <person name="Karasawa W."/>
            <person name="Kurita K."/>
            <person name="Katagiri S."/>
            <person name="Kikuta A."/>
            <person name="Kobayashi H."/>
            <person name="Kobayashi N."/>
            <person name="Machita K."/>
            <person name="Maehara T."/>
            <person name="Masukawa M."/>
            <person name="Mizubayashi T."/>
            <person name="Mukai Y."/>
            <person name="Nagasaki H."/>
            <person name="Nagata Y."/>
            <person name="Naito S."/>
            <person name="Nakashima M."/>
            <person name="Nakama Y."/>
            <person name="Nakamichi Y."/>
            <person name="Nakamura M."/>
            <person name="Meguro A."/>
            <person name="Negishi M."/>
            <person name="Ohta I."/>
            <person name="Ohta T."/>
            <person name="Okamoto M."/>
            <person name="Ono N."/>
            <person name="Saji S."/>
            <person name="Sakaguchi M."/>
            <person name="Sakai K."/>
            <person name="Shibata M."/>
            <person name="Shimokawa T."/>
            <person name="Song J."/>
            <person name="Takazaki Y."/>
            <person name="Terasawa K."/>
            <person name="Tsugane M."/>
            <person name="Tsuji K."/>
            <person name="Ueda S."/>
            <person name="Waki K."/>
            <person name="Yamagata H."/>
            <person name="Yamamoto M."/>
            <person name="Yamamoto S."/>
            <person name="Yamane H."/>
            <person name="Yoshiki S."/>
            <person name="Yoshihara R."/>
            <person name="Yukawa K."/>
            <person name="Zhong H."/>
            <person name="Yano M."/>
            <person name="Yuan Q."/>
            <person name="Ouyang S."/>
            <person name="Liu J."/>
            <person name="Jones K.M."/>
            <person name="Gansberger K."/>
            <person name="Moffat K."/>
            <person name="Hill J."/>
            <person name="Bera J."/>
            <person name="Fadrosh D."/>
            <person name="Jin S."/>
            <person name="Johri S."/>
            <person name="Kim M."/>
            <person name="Overton L."/>
            <person name="Reardon M."/>
            <person name="Tsitrin T."/>
            <person name="Vuong H."/>
            <person name="Weaver B."/>
            <person name="Ciecko A."/>
            <person name="Tallon L."/>
            <person name="Jackson J."/>
            <person name="Pai G."/>
            <person name="Aken S.V."/>
            <person name="Utterback T."/>
            <person name="Reidmuller S."/>
            <person name="Feldblyum T."/>
            <person name="Hsiao J."/>
            <person name="Zismann V."/>
            <person name="Iobst S."/>
            <person name="de Vazeille A.R."/>
            <person name="Buell C.R."/>
            <person name="Ying K."/>
            <person name="Li Y."/>
            <person name="Lu T."/>
            <person name="Huang Y."/>
            <person name="Zhao Q."/>
            <person name="Feng Q."/>
            <person name="Zhang L."/>
            <person name="Zhu J."/>
            <person name="Weng Q."/>
            <person name="Mu J."/>
            <person name="Lu Y."/>
            <person name="Fan D."/>
            <person name="Liu Y."/>
            <person name="Guan J."/>
            <person name="Zhang Y."/>
            <person name="Yu S."/>
            <person name="Liu X."/>
            <person name="Zhang Y."/>
            <person name="Hong G."/>
            <person name="Han B."/>
            <person name="Choisne N."/>
            <person name="Demange N."/>
            <person name="Orjeda G."/>
            <person name="Samain S."/>
            <person name="Cattolico L."/>
            <person name="Pelletier E."/>
            <person name="Couloux A."/>
            <person name="Segurens B."/>
            <person name="Wincker P."/>
            <person name="D'Hont A."/>
            <person name="Scarpelli C."/>
            <person name="Weissenbach J."/>
            <person name="Salanoubat M."/>
            <person name="Quetier F."/>
            <person name="Yu Y."/>
            <person name="Kim H.R."/>
            <person name="Rambo T."/>
            <person name="Currie J."/>
            <person name="Collura K."/>
            <person name="Luo M."/>
            <person name="Yang T."/>
            <person name="Ammiraju J.S.S."/>
            <person name="Engler F."/>
            <person name="Soderlund C."/>
            <person name="Wing R.A."/>
            <person name="Palmer L.E."/>
            <person name="de la Bastide M."/>
            <person name="Spiegel L."/>
            <person name="Nascimento L."/>
            <person name="Zutavern T."/>
            <person name="O'Shaughnessy A."/>
            <person name="Dike S."/>
            <person name="Dedhia N."/>
            <person name="Preston R."/>
            <person name="Balija V."/>
            <person name="McCombie W.R."/>
            <person name="Chow T."/>
            <person name="Chen H."/>
            <person name="Chung M."/>
            <person name="Chen C."/>
            <person name="Shaw J."/>
            <person name="Wu H."/>
            <person name="Hsiao K."/>
            <person name="Chao Y."/>
            <person name="Chu M."/>
            <person name="Cheng C."/>
            <person name="Hour A."/>
            <person name="Lee P."/>
            <person name="Lin S."/>
            <person name="Lin Y."/>
            <person name="Liou J."/>
            <person name="Liu S."/>
            <person name="Hsing Y."/>
            <person name="Raghuvanshi S."/>
            <person name="Mohanty A."/>
            <person name="Bharti A.K."/>
            <person name="Gaur A."/>
            <person name="Gupta V."/>
            <person name="Kumar D."/>
            <person name="Ravi V."/>
            <person name="Vij S."/>
            <person name="Kapur A."/>
            <person name="Khurana P."/>
            <person name="Khurana P."/>
            <person name="Khurana J.P."/>
            <person name="Tyagi A.K."/>
            <person name="Gaikwad K."/>
            <person name="Singh A."/>
            <person name="Dalal V."/>
            <person name="Srivastava S."/>
            <person name="Dixit A."/>
            <person name="Pal A.K."/>
            <person name="Ghazi I.A."/>
            <person name="Yadav M."/>
            <person name="Pandit A."/>
            <person name="Bhargava A."/>
            <person name="Sureshbabu K."/>
            <person name="Batra K."/>
            <person name="Sharma T.R."/>
            <person name="Mohapatra T."/>
            <person name="Singh N.K."/>
            <person name="Messing J."/>
            <person name="Nelson A.B."/>
            <person name="Fuks G."/>
            <person name="Kavchok S."/>
            <person name="Keizer G."/>
            <person name="Linton E."/>
            <person name="Llaca V."/>
            <person name="Song R."/>
            <person name="Tanyolac B."/>
            <person name="Young S."/>
            <person name="Ho-Il K."/>
            <person name="Hahn J.H."/>
            <person name="Sangsakoo G."/>
            <person name="Vanavichit A."/>
            <person name="de Mattos Luiz.A.T."/>
            <person name="Zimmer P.D."/>
            <person name="Malone G."/>
            <person name="Dellagostin O."/>
            <person name="de Oliveira A.C."/>
            <person name="Bevan M."/>
            <person name="Bancroft I."/>
            <person name="Minx P."/>
            <person name="Cordum H."/>
            <person name="Wilson R."/>
            <person name="Cheng Z."/>
            <person name="Jin W."/>
            <person name="Jiang J."/>
            <person name="Leong S.A."/>
            <person name="Iwama H."/>
            <person name="Gojobori T."/>
            <person name="Itoh T."/>
            <person name="Niimura Y."/>
            <person name="Fujii Y."/>
            <person name="Habara T."/>
            <person name="Sakai H."/>
            <person name="Sato Y."/>
            <person name="Wilson G."/>
            <person name="Kumar K."/>
            <person name="McCouch S."/>
            <person name="Juretic N."/>
            <person name="Hoen D."/>
            <person name="Wright S."/>
            <person name="Bruskiewich R."/>
            <person name="Bureau T."/>
            <person name="Miyao A."/>
            <person name="Hirochika H."/>
            <person name="Nishikawa T."/>
            <person name="Kadowaki K."/>
            <person name="Sugiura M."/>
            <person name="Burr B."/>
            <person name="Sasaki T."/>
        </authorList>
    </citation>
    <scope>NUCLEOTIDE SEQUENCE [LARGE SCALE GENOMIC DNA]</scope>
    <source>
        <strain evidence="2">cv. Nipponbare</strain>
    </source>
</reference>
<dbReference type="AlphaFoldDB" id="C7J2K2"/>
<dbReference type="EMBL" id="AP008211">
    <property type="protein sequence ID" value="BAH93048.1"/>
    <property type="molecule type" value="Genomic_DNA"/>
</dbReference>
<sequence length="206" mass="23696">PYCAIALFFSVFALLNFVLHRHVVLLVLASSSFRVSSSGHVLYHSRRCHRVSVVVGTYENGIGSLPRFYFCSFQKFLSVSFGVLELYLEFADPCVCLFWPCLCRAREEEGELPYLILEVVKFVLERYSRLDWLKISFLFIPYTKFGCHPLHLLAESHSPLWPSPTPSLSSTVPSCVKHLGEFLFGVGFEICLEKRNRHKFSILFFV</sequence>
<evidence type="ECO:0000313" key="1">
    <source>
        <dbReference type="EMBL" id="BAH93048.1"/>
    </source>
</evidence>
<dbReference type="Proteomes" id="UP000000763">
    <property type="component" value="Chromosome 5"/>
</dbReference>
<name>C7J2K2_ORYSJ</name>
<proteinExistence type="predicted"/>
<accession>C7J2K2</accession>
<feature type="non-terminal residue" evidence="1">
    <location>
        <position position="1"/>
    </location>
</feature>
<gene>
    <name evidence="1" type="ordered locus">Os05g0283000</name>
</gene>
<organism evidence="1 2">
    <name type="scientific">Oryza sativa subsp. japonica</name>
    <name type="common">Rice</name>
    <dbReference type="NCBI Taxonomy" id="39947"/>
    <lineage>
        <taxon>Eukaryota</taxon>
        <taxon>Viridiplantae</taxon>
        <taxon>Streptophyta</taxon>
        <taxon>Embryophyta</taxon>
        <taxon>Tracheophyta</taxon>
        <taxon>Spermatophyta</taxon>
        <taxon>Magnoliopsida</taxon>
        <taxon>Liliopsida</taxon>
        <taxon>Poales</taxon>
        <taxon>Poaceae</taxon>
        <taxon>BOP clade</taxon>
        <taxon>Oryzoideae</taxon>
        <taxon>Oryzeae</taxon>
        <taxon>Oryzinae</taxon>
        <taxon>Oryza</taxon>
        <taxon>Oryza sativa</taxon>
    </lineage>
</organism>
<protein>
    <submittedName>
        <fullName evidence="1">Os05g0283000 protein</fullName>
    </submittedName>
</protein>
<dbReference type="KEGG" id="dosa:Os05g0283000"/>
<reference evidence="2" key="2">
    <citation type="journal article" date="2008" name="Nucleic Acids Res.">
        <title>The rice annotation project database (RAP-DB): 2008 update.</title>
        <authorList>
            <consortium name="The rice annotation project (RAP)"/>
        </authorList>
    </citation>
    <scope>GENOME REANNOTATION</scope>
    <source>
        <strain evidence="2">cv. Nipponbare</strain>
    </source>
</reference>
<evidence type="ECO:0000313" key="2">
    <source>
        <dbReference type="Proteomes" id="UP000000763"/>
    </source>
</evidence>